<proteinExistence type="predicted"/>
<comment type="caution">
    <text evidence="2">The sequence shown here is derived from an EMBL/GenBank/DDBJ whole genome shotgun (WGS) entry which is preliminary data.</text>
</comment>
<dbReference type="EMBL" id="SBIW01000002">
    <property type="protein sequence ID" value="RWY55771.1"/>
    <property type="molecule type" value="Genomic_DNA"/>
</dbReference>
<evidence type="ECO:0000313" key="2">
    <source>
        <dbReference type="EMBL" id="RWY55771.1"/>
    </source>
</evidence>
<feature type="compositionally biased region" description="Polar residues" evidence="1">
    <location>
        <begin position="28"/>
        <end position="41"/>
    </location>
</feature>
<feature type="compositionally biased region" description="Polar residues" evidence="1">
    <location>
        <begin position="49"/>
        <end position="73"/>
    </location>
</feature>
<organism evidence="2 3">
    <name type="scientific">Mucilaginibacter gilvus</name>
    <dbReference type="NCBI Taxonomy" id="2305909"/>
    <lineage>
        <taxon>Bacteria</taxon>
        <taxon>Pseudomonadati</taxon>
        <taxon>Bacteroidota</taxon>
        <taxon>Sphingobacteriia</taxon>
        <taxon>Sphingobacteriales</taxon>
        <taxon>Sphingobacteriaceae</taxon>
        <taxon>Mucilaginibacter</taxon>
    </lineage>
</organism>
<evidence type="ECO:0000313" key="3">
    <source>
        <dbReference type="Proteomes" id="UP000286701"/>
    </source>
</evidence>
<dbReference type="RefSeq" id="WP_128532772.1">
    <property type="nucleotide sequence ID" value="NZ_SBIW01000002.1"/>
</dbReference>
<reference evidence="2 3" key="1">
    <citation type="submission" date="2019-01" db="EMBL/GenBank/DDBJ databases">
        <title>Mucilaginibacter antarcticum sp. nov., isolated from antarctic soil.</title>
        <authorList>
            <person name="Yan Y.-Q."/>
            <person name="Du Z.-J."/>
        </authorList>
    </citation>
    <scope>NUCLEOTIDE SEQUENCE [LARGE SCALE GENOMIC DNA]</scope>
    <source>
        <strain evidence="2 3">F01003</strain>
    </source>
</reference>
<feature type="region of interest" description="Disordered" evidence="1">
    <location>
        <begin position="28"/>
        <end position="82"/>
    </location>
</feature>
<feature type="region of interest" description="Disordered" evidence="1">
    <location>
        <begin position="1"/>
        <end position="20"/>
    </location>
</feature>
<dbReference type="OrthoDB" id="798948at2"/>
<accession>A0A444MT27</accession>
<keyword evidence="3" id="KW-1185">Reference proteome</keyword>
<dbReference type="AlphaFoldDB" id="A0A444MT27"/>
<name>A0A444MT27_9SPHI</name>
<evidence type="ECO:0000256" key="1">
    <source>
        <dbReference type="SAM" id="MobiDB-lite"/>
    </source>
</evidence>
<dbReference type="Proteomes" id="UP000286701">
    <property type="component" value="Unassembled WGS sequence"/>
</dbReference>
<gene>
    <name evidence="2" type="ORF">EPL05_05190</name>
</gene>
<sequence>MNDPKDKTSSPQPTDDPKVDAAEQAVVTNTEEGNKVVNQDSAVADMEGTTETLNESEPTTALNADRNITNSEEANGDEPVVN</sequence>
<protein>
    <submittedName>
        <fullName evidence="2">Uncharacterized protein</fullName>
    </submittedName>
</protein>